<dbReference type="EMBL" id="CAJPVI010000084">
    <property type="protein sequence ID" value="CAG2160567.1"/>
    <property type="molecule type" value="Genomic_DNA"/>
</dbReference>
<accession>A0ABM8TVD4</accession>
<evidence type="ECO:0000313" key="2">
    <source>
        <dbReference type="Proteomes" id="UP000672657"/>
    </source>
</evidence>
<evidence type="ECO:0000313" key="1">
    <source>
        <dbReference type="EMBL" id="CAG2160567.1"/>
    </source>
</evidence>
<reference evidence="1 2" key="1">
    <citation type="submission" date="2021-03" db="EMBL/GenBank/DDBJ databases">
        <authorList>
            <person name="Peeters C."/>
        </authorList>
    </citation>
    <scope>NUCLEOTIDE SEQUENCE [LARGE SCALE GENOMIC DNA]</scope>
    <source>
        <strain evidence="1 2">LMG 26411</strain>
    </source>
</reference>
<keyword evidence="2" id="KW-1185">Reference proteome</keyword>
<protein>
    <recommendedName>
        <fullName evidence="3">PHA-granule associated protein 4</fullName>
    </recommendedName>
</protein>
<dbReference type="RefSeq" id="WP_211958326.1">
    <property type="nucleotide sequence ID" value="NZ_CAJPVI010000084.1"/>
</dbReference>
<evidence type="ECO:0008006" key="3">
    <source>
        <dbReference type="Google" id="ProtNLM"/>
    </source>
</evidence>
<gene>
    <name evidence="1" type="ORF">LMG26411_07580</name>
</gene>
<proteinExistence type="predicted"/>
<organism evidence="1 2">
    <name type="scientific">Cupriavidus numazuensis</name>
    <dbReference type="NCBI Taxonomy" id="221992"/>
    <lineage>
        <taxon>Bacteria</taxon>
        <taxon>Pseudomonadati</taxon>
        <taxon>Pseudomonadota</taxon>
        <taxon>Betaproteobacteria</taxon>
        <taxon>Burkholderiales</taxon>
        <taxon>Burkholderiaceae</taxon>
        <taxon>Cupriavidus</taxon>
    </lineage>
</organism>
<dbReference type="Proteomes" id="UP000672657">
    <property type="component" value="Unassembled WGS sequence"/>
</dbReference>
<comment type="caution">
    <text evidence="1">The sequence shown here is derived from an EMBL/GenBank/DDBJ whole genome shotgun (WGS) entry which is preliminary data.</text>
</comment>
<sequence length="123" mass="14085">MSTYTARDRASAVEHIHGRVAGTLELDYDNAWQDAFELEQLGRQYGVDVQYRAVEHISVASPEALVRGLCMEKPTFRQRYLYCRFDMAALSEDTLRNLEALAIEHGDYLMPGHLFTEATLTWV</sequence>
<name>A0ABM8TVD4_9BURK</name>